<keyword evidence="1" id="KW-0732">Signal</keyword>
<dbReference type="RefSeq" id="XP_026748440.3">
    <property type="nucleotide sequence ID" value="XM_026892639.3"/>
</dbReference>
<name>A0A6J1W6Z2_GALME</name>
<evidence type="ECO:0000313" key="3">
    <source>
        <dbReference type="RefSeq" id="XP_026748440.3"/>
    </source>
</evidence>
<feature type="chain" id="PRO_5046137275" evidence="1">
    <location>
        <begin position="31"/>
        <end position="190"/>
    </location>
</feature>
<sequence length="190" mass="21614">MVGKSTLHRSLSTMYRVFLLVTFAAVLILGDDSEEQKKCSRIITHPAVKFCCKKGIRHHGKLHGFHRRTHTDDLNLKECFHSSKKLDPCERELCIANKKGFASADGEIDKDALAMVIENDFEENNELKELILDNCVGTDLTKFGPEDMCDVMKLKMCMDTQHLKGCEEWDDEAPCEGMQKLVEDCMQLSE</sequence>
<dbReference type="KEGG" id="gmw:113509323"/>
<proteinExistence type="predicted"/>
<accession>A0A6J1W6Z2</accession>
<protein>
    <submittedName>
        <fullName evidence="3">Uncharacterized protein LOC113509323</fullName>
    </submittedName>
</protein>
<keyword evidence="2" id="KW-1185">Reference proteome</keyword>
<gene>
    <name evidence="3" type="primary">LOC113509323</name>
</gene>
<dbReference type="InParanoid" id="A0A6J1W6Z2"/>
<dbReference type="AlphaFoldDB" id="A0A6J1W6Z2"/>
<reference evidence="3" key="1">
    <citation type="submission" date="2025-08" db="UniProtKB">
        <authorList>
            <consortium name="RefSeq"/>
        </authorList>
    </citation>
    <scope>IDENTIFICATION</scope>
    <source>
        <tissue evidence="3">Whole larvae</tissue>
    </source>
</reference>
<evidence type="ECO:0000256" key="1">
    <source>
        <dbReference type="SAM" id="SignalP"/>
    </source>
</evidence>
<dbReference type="Proteomes" id="UP001652740">
    <property type="component" value="Unplaced"/>
</dbReference>
<feature type="signal peptide" evidence="1">
    <location>
        <begin position="1"/>
        <end position="30"/>
    </location>
</feature>
<organism evidence="2 3">
    <name type="scientific">Galleria mellonella</name>
    <name type="common">Greater wax moth</name>
    <dbReference type="NCBI Taxonomy" id="7137"/>
    <lineage>
        <taxon>Eukaryota</taxon>
        <taxon>Metazoa</taxon>
        <taxon>Ecdysozoa</taxon>
        <taxon>Arthropoda</taxon>
        <taxon>Hexapoda</taxon>
        <taxon>Insecta</taxon>
        <taxon>Pterygota</taxon>
        <taxon>Neoptera</taxon>
        <taxon>Endopterygota</taxon>
        <taxon>Lepidoptera</taxon>
        <taxon>Glossata</taxon>
        <taxon>Ditrysia</taxon>
        <taxon>Pyraloidea</taxon>
        <taxon>Pyralidae</taxon>
        <taxon>Galleriinae</taxon>
        <taxon>Galleria</taxon>
    </lineage>
</organism>
<evidence type="ECO:0000313" key="2">
    <source>
        <dbReference type="Proteomes" id="UP001652740"/>
    </source>
</evidence>
<dbReference type="GeneID" id="113509323"/>